<dbReference type="HOGENOM" id="CLU_034879_2_0_1"/>
<dbReference type="AlphaFoldDB" id="A0A093XIP7"/>
<reference evidence="9" key="2">
    <citation type="journal article" date="2014" name="PLoS Genet.">
        <title>Signature gene expression reveals novel clues to the molecular mechanisms of dimorphic transition in Penicillium marneffei.</title>
        <authorList>
            <person name="Yang E."/>
            <person name="Wang G."/>
            <person name="Cai J."/>
            <person name="Woo P.C."/>
            <person name="Lau S.K."/>
            <person name="Yuen K.-Y."/>
            <person name="Chow W.-N."/>
            <person name="Lin X."/>
        </authorList>
    </citation>
    <scope>NUCLEOTIDE SEQUENCE</scope>
    <source>
        <strain evidence="9">PM1</strain>
    </source>
</reference>
<comment type="pathway">
    <text evidence="2">Secondary metabolite biosynthesis; terpenoid biosynthesis.</text>
</comment>
<dbReference type="EMBL" id="JPOX01000025">
    <property type="protein sequence ID" value="KFX45088.1"/>
    <property type="molecule type" value="Genomic_DNA"/>
</dbReference>
<dbReference type="Pfam" id="PF01040">
    <property type="entry name" value="UbiA"/>
    <property type="match status" value="1"/>
</dbReference>
<feature type="transmembrane region" description="Helical" evidence="8">
    <location>
        <begin position="134"/>
        <end position="154"/>
    </location>
</feature>
<evidence type="ECO:0000256" key="1">
    <source>
        <dbReference type="ARBA" id="ARBA00004141"/>
    </source>
</evidence>
<dbReference type="Gene3D" id="1.20.120.1780">
    <property type="entry name" value="UbiA prenyltransferase"/>
    <property type="match status" value="1"/>
</dbReference>
<dbReference type="GO" id="GO:0005743">
    <property type="term" value="C:mitochondrial inner membrane"/>
    <property type="evidence" value="ECO:0007669"/>
    <property type="project" value="TreeGrafter"/>
</dbReference>
<comment type="similarity">
    <text evidence="3">Belongs to the UbiA prenyltransferase family.</text>
</comment>
<dbReference type="GO" id="GO:0008412">
    <property type="term" value="F:4-hydroxybenzoate polyprenyltransferase activity"/>
    <property type="evidence" value="ECO:0007669"/>
    <property type="project" value="TreeGrafter"/>
</dbReference>
<feature type="transmembrane region" description="Helical" evidence="8">
    <location>
        <begin position="40"/>
        <end position="59"/>
    </location>
</feature>
<feature type="transmembrane region" description="Helical" evidence="8">
    <location>
        <begin position="197"/>
        <end position="215"/>
    </location>
</feature>
<keyword evidence="6 8" id="KW-1133">Transmembrane helix</keyword>
<evidence type="ECO:0000313" key="9">
    <source>
        <dbReference type="EMBL" id="KFX45088.1"/>
    </source>
</evidence>
<dbReference type="eggNOG" id="KOG1381">
    <property type="taxonomic scope" value="Eukaryota"/>
</dbReference>
<evidence type="ECO:0000256" key="5">
    <source>
        <dbReference type="ARBA" id="ARBA00022692"/>
    </source>
</evidence>
<dbReference type="Gene3D" id="1.10.357.140">
    <property type="entry name" value="UbiA prenyltransferase"/>
    <property type="match status" value="1"/>
</dbReference>
<feature type="transmembrane region" description="Helical" evidence="8">
    <location>
        <begin position="264"/>
        <end position="285"/>
    </location>
</feature>
<dbReference type="InterPro" id="IPR044878">
    <property type="entry name" value="UbiA_sf"/>
</dbReference>
<dbReference type="InterPro" id="IPR000537">
    <property type="entry name" value="UbiA_prenyltransferase"/>
</dbReference>
<keyword evidence="5 8" id="KW-0812">Transmembrane</keyword>
<dbReference type="PANTHER" id="PTHR11048">
    <property type="entry name" value="PRENYLTRANSFERASES"/>
    <property type="match status" value="1"/>
</dbReference>
<feature type="transmembrane region" description="Helical" evidence="8">
    <location>
        <begin position="166"/>
        <end position="185"/>
    </location>
</feature>
<evidence type="ECO:0000256" key="8">
    <source>
        <dbReference type="SAM" id="Phobius"/>
    </source>
</evidence>
<evidence type="ECO:0000256" key="7">
    <source>
        <dbReference type="ARBA" id="ARBA00023136"/>
    </source>
</evidence>
<proteinExistence type="inferred from homology"/>
<accession>A0A093XIP7</accession>
<organism evidence="9">
    <name type="scientific">Talaromyces marneffei PM1</name>
    <dbReference type="NCBI Taxonomy" id="1077442"/>
    <lineage>
        <taxon>Eukaryota</taxon>
        <taxon>Fungi</taxon>
        <taxon>Dikarya</taxon>
        <taxon>Ascomycota</taxon>
        <taxon>Pezizomycotina</taxon>
        <taxon>Eurotiomycetes</taxon>
        <taxon>Eurotiomycetidae</taxon>
        <taxon>Eurotiales</taxon>
        <taxon>Trichocomaceae</taxon>
        <taxon>Talaromyces</taxon>
        <taxon>Talaromyces sect. Talaromyces</taxon>
    </lineage>
</organism>
<sequence length="455" mass="50586">MSLEEFLDYAHQEAIQLFPFLDIPWGAYFELTRISHPDEAIMAVLLYSVGLVFSATLLLPMLQPKELLRLVSRSVLWVYYMRHALCAFKDAVDYEFDRRVRRRQSRPVARWALTPEEAFNFSSILLHIGTLGLFFLPSESHGLGVIVILVMMLYPFGKRFTFFPQFIMGFGFTLSVFMSGKVIGVDLSPGSEDFWSALYLGIVCMLLATIANVVYTYQDMRDDAQAGGKSMALMMSNRPKIWLWAMTAVVEVLLWKIGNLSDYSILYNIITCGGSSFALSALVALVDLRVAADYEWWFRRGMIGSVFFIIWGLYMDVQPTLPLSHVSGTLNTMHIPLQVPTAYLDLKICGPITPPSCPTPDCKLIAKAVPVVPLSEEVLHAQNGIARHADNMVPSTQAAYIAPRVLVAKNMAKVIISNATMTSVKTGRGNHARLNTYAATTIAMIPAAEGGITSN</sequence>
<dbReference type="InterPro" id="IPR039653">
    <property type="entry name" value="Prenyltransferase"/>
</dbReference>
<protein>
    <submittedName>
        <fullName evidence="9">4-hydroxybenzoate polyprenyltransferase, mitochondrial</fullName>
    </submittedName>
</protein>
<evidence type="ECO:0000256" key="6">
    <source>
        <dbReference type="ARBA" id="ARBA00022989"/>
    </source>
</evidence>
<evidence type="ECO:0000256" key="3">
    <source>
        <dbReference type="ARBA" id="ARBA00005985"/>
    </source>
</evidence>
<keyword evidence="7 8" id="KW-0472">Membrane</keyword>
<reference key="1">
    <citation type="journal article" date="2014" name="PLoS Genet.">
        <title>Signature Gene Expression Reveals Novel Clues to the Molecular Mechanisms of Dimorphic Transition in Penicillium marneffei.</title>
        <authorList>
            <person name="Yang E."/>
            <person name="Wang G."/>
            <person name="Cai J."/>
            <person name="Woo P.C."/>
            <person name="Lau S.K."/>
            <person name="Yuen K.-Y."/>
            <person name="Chow W.-N."/>
            <person name="Lin X."/>
        </authorList>
    </citation>
    <scope>NUCLEOTIDE SEQUENCE [LARGE SCALE GENOMIC DNA]</scope>
    <source>
        <strain>PM1</strain>
    </source>
</reference>
<dbReference type="GO" id="GO:0006744">
    <property type="term" value="P:ubiquinone biosynthetic process"/>
    <property type="evidence" value="ECO:0007669"/>
    <property type="project" value="TreeGrafter"/>
</dbReference>
<feature type="transmembrane region" description="Helical" evidence="8">
    <location>
        <begin position="241"/>
        <end position="258"/>
    </location>
</feature>
<gene>
    <name evidence="9" type="ORF">GQ26_0251590</name>
</gene>
<keyword evidence="4 9" id="KW-0808">Transferase</keyword>
<evidence type="ECO:0000256" key="2">
    <source>
        <dbReference type="ARBA" id="ARBA00004721"/>
    </source>
</evidence>
<dbReference type="PANTHER" id="PTHR11048:SF39">
    <property type="entry name" value="POLYPRENYL TRANSFERASE AUSN"/>
    <property type="match status" value="1"/>
</dbReference>
<feature type="transmembrane region" description="Helical" evidence="8">
    <location>
        <begin position="297"/>
        <end position="314"/>
    </location>
</feature>
<evidence type="ECO:0000256" key="4">
    <source>
        <dbReference type="ARBA" id="ARBA00022679"/>
    </source>
</evidence>
<comment type="subcellular location">
    <subcellularLocation>
        <location evidence="1">Membrane</location>
        <topology evidence="1">Multi-pass membrane protein</topology>
    </subcellularLocation>
</comment>
<name>A0A093XIP7_TALMA</name>
<comment type="caution">
    <text evidence="9">The sequence shown here is derived from an EMBL/GenBank/DDBJ whole genome shotgun (WGS) entry which is preliminary data.</text>
</comment>